<dbReference type="Proteomes" id="UP000182658">
    <property type="component" value="Unassembled WGS sequence"/>
</dbReference>
<dbReference type="GO" id="GO:0005975">
    <property type="term" value="P:carbohydrate metabolic process"/>
    <property type="evidence" value="ECO:0007669"/>
    <property type="project" value="InterPro"/>
</dbReference>
<keyword evidence="1 2" id="KW-0732">Signal</keyword>
<evidence type="ECO:0000256" key="2">
    <source>
        <dbReference type="SAM" id="SignalP"/>
    </source>
</evidence>
<evidence type="ECO:0000313" key="4">
    <source>
        <dbReference type="EMBL" id="OIW28274.1"/>
    </source>
</evidence>
<keyword evidence="5" id="KW-1185">Reference proteome</keyword>
<accession>A0A1J7JKT3</accession>
<organism evidence="4 5">
    <name type="scientific">Coniochaeta ligniaria NRRL 30616</name>
    <dbReference type="NCBI Taxonomy" id="1408157"/>
    <lineage>
        <taxon>Eukaryota</taxon>
        <taxon>Fungi</taxon>
        <taxon>Dikarya</taxon>
        <taxon>Ascomycota</taxon>
        <taxon>Pezizomycotina</taxon>
        <taxon>Sordariomycetes</taxon>
        <taxon>Sordariomycetidae</taxon>
        <taxon>Coniochaetales</taxon>
        <taxon>Coniochaetaceae</taxon>
        <taxon>Coniochaeta</taxon>
    </lineage>
</organism>
<evidence type="ECO:0000313" key="5">
    <source>
        <dbReference type="Proteomes" id="UP000182658"/>
    </source>
</evidence>
<feature type="domain" description="CBM1" evidence="3">
    <location>
        <begin position="19"/>
        <end position="55"/>
    </location>
</feature>
<sequence>MTVLTKLLLLTGLAAAQTRVQSQWGQCAGSSYAGPTACPKNYYCSFGNPWYSQCLPGTADDPLPGGGDSPLQTSTLQTIVTVDGPQPTVVTTYITYLTPQPSQGPATVTVINGQTYTLIPDVPYTPEAQLPASKRAVGPQAQAQAAIPQTAQAPSPTTLVKGQYWIRAVASPNFHKYLQTKPANEPGVAVLGSSKTAGQFSVASGQVVEYTGDGVPPLYLNVEKPADFTQRTLKTWFNTTQNAFGAFVFSGDALTWSAAEVKRQNLAAWLVCKDQALFINTGAYAYQTPAGCADQTIHYYNDATAND</sequence>
<dbReference type="GO" id="GO:0005576">
    <property type="term" value="C:extracellular region"/>
    <property type="evidence" value="ECO:0007669"/>
    <property type="project" value="InterPro"/>
</dbReference>
<name>A0A1J7JKT3_9PEZI</name>
<dbReference type="Pfam" id="PF00734">
    <property type="entry name" value="CBM_1"/>
    <property type="match status" value="1"/>
</dbReference>
<dbReference type="OrthoDB" id="70316at2759"/>
<dbReference type="PROSITE" id="PS51164">
    <property type="entry name" value="CBM1_2"/>
    <property type="match status" value="1"/>
</dbReference>
<protein>
    <recommendedName>
        <fullName evidence="3">CBM1 domain-containing protein</fullName>
    </recommendedName>
</protein>
<reference evidence="4 5" key="1">
    <citation type="submission" date="2016-10" db="EMBL/GenBank/DDBJ databases">
        <title>Draft genome sequence of Coniochaeta ligniaria NRRL30616, a lignocellulolytic fungus for bioabatement of inhibitors in plant biomass hydrolysates.</title>
        <authorList>
            <consortium name="DOE Joint Genome Institute"/>
            <person name="Jimenez D.J."/>
            <person name="Hector R.E."/>
            <person name="Riley R."/>
            <person name="Sun H."/>
            <person name="Grigoriev I.V."/>
            <person name="Van Elsas J.D."/>
            <person name="Nichols N.N."/>
        </authorList>
    </citation>
    <scope>NUCLEOTIDE SEQUENCE [LARGE SCALE GENOMIC DNA]</scope>
    <source>
        <strain evidence="4 5">NRRL 30616</strain>
    </source>
</reference>
<gene>
    <name evidence="4" type="ORF">CONLIGDRAFT_371191</name>
</gene>
<dbReference type="AlphaFoldDB" id="A0A1J7JKT3"/>
<dbReference type="EMBL" id="KV875098">
    <property type="protein sequence ID" value="OIW28274.1"/>
    <property type="molecule type" value="Genomic_DNA"/>
</dbReference>
<dbReference type="GO" id="GO:0030248">
    <property type="term" value="F:cellulose binding"/>
    <property type="evidence" value="ECO:0007669"/>
    <property type="project" value="InterPro"/>
</dbReference>
<evidence type="ECO:0000259" key="3">
    <source>
        <dbReference type="PROSITE" id="PS51164"/>
    </source>
</evidence>
<dbReference type="InterPro" id="IPR035971">
    <property type="entry name" value="CBD_sf"/>
</dbReference>
<feature type="signal peptide" evidence="2">
    <location>
        <begin position="1"/>
        <end position="16"/>
    </location>
</feature>
<dbReference type="InParanoid" id="A0A1J7JKT3"/>
<dbReference type="InterPro" id="IPR000254">
    <property type="entry name" value="CBD"/>
</dbReference>
<feature type="chain" id="PRO_5013199092" description="CBM1 domain-containing protein" evidence="2">
    <location>
        <begin position="17"/>
        <end position="307"/>
    </location>
</feature>
<dbReference type="SUPFAM" id="SSF57180">
    <property type="entry name" value="Cellulose-binding domain"/>
    <property type="match status" value="1"/>
</dbReference>
<dbReference type="SMART" id="SM00236">
    <property type="entry name" value="fCBD"/>
    <property type="match status" value="1"/>
</dbReference>
<proteinExistence type="predicted"/>
<evidence type="ECO:0000256" key="1">
    <source>
        <dbReference type="ARBA" id="ARBA00022729"/>
    </source>
</evidence>